<dbReference type="PANTHER" id="PTHR11082">
    <property type="entry name" value="TRNA-DIHYDROURIDINE SYNTHASE"/>
    <property type="match status" value="1"/>
</dbReference>
<dbReference type="EC" id="1.3.1.-" evidence="5"/>
<name>A0A7M7KW19_VARDE</name>
<dbReference type="CDD" id="cd02801">
    <property type="entry name" value="DUS_like_FMN"/>
    <property type="match status" value="1"/>
</dbReference>
<dbReference type="PIRSF" id="PIRSF006621">
    <property type="entry name" value="Dus"/>
    <property type="match status" value="1"/>
</dbReference>
<feature type="binding site" evidence="7">
    <location>
        <position position="92"/>
    </location>
    <ligand>
        <name>FMN</name>
        <dbReference type="ChEBI" id="CHEBI:58210"/>
    </ligand>
</feature>
<reference evidence="9" key="1">
    <citation type="submission" date="2021-01" db="UniProtKB">
        <authorList>
            <consortium name="EnsemblMetazoa"/>
        </authorList>
    </citation>
    <scope>IDENTIFICATION</scope>
</reference>
<feature type="domain" description="DUS-like FMN-binding" evidence="8">
    <location>
        <begin position="218"/>
        <end position="289"/>
    </location>
</feature>
<dbReference type="AlphaFoldDB" id="A0A7M7KW19"/>
<evidence type="ECO:0000256" key="6">
    <source>
        <dbReference type="PIRSR" id="PIRSR006621-1"/>
    </source>
</evidence>
<evidence type="ECO:0000259" key="8">
    <source>
        <dbReference type="Pfam" id="PF01207"/>
    </source>
</evidence>
<comment type="function">
    <text evidence="5">Catalyzes the synthesis of dihydrouridine, a modified base found in the D-loop of most tRNAs.</text>
</comment>
<evidence type="ECO:0000256" key="2">
    <source>
        <dbReference type="ARBA" id="ARBA00022643"/>
    </source>
</evidence>
<proteinExistence type="inferred from homology"/>
<evidence type="ECO:0000256" key="7">
    <source>
        <dbReference type="PIRSR" id="PIRSR006621-2"/>
    </source>
</evidence>
<protein>
    <recommendedName>
        <fullName evidence="5">tRNA-dihydrouridine synthase</fullName>
        <ecNumber evidence="5">1.3.1.-</ecNumber>
    </recommendedName>
</protein>
<keyword evidence="1 5" id="KW-0285">Flavoprotein</keyword>
<accession>A0A7M7KW19</accession>
<dbReference type="GeneID" id="111255310"/>
<feature type="binding site" evidence="7">
    <location>
        <begin position="38"/>
        <end position="40"/>
    </location>
    <ligand>
        <name>FMN</name>
        <dbReference type="ChEBI" id="CHEBI:58210"/>
    </ligand>
</feature>
<dbReference type="RefSeq" id="XP_022672878.1">
    <property type="nucleotide sequence ID" value="XM_022817143.1"/>
</dbReference>
<dbReference type="CTD" id="35179"/>
<sequence>MLTTPLGRMASSEGYCDPDTSPVLSLLRSQPMTRICAPMVRYSKQSFRQLVRLYGVDVAYTPMILADSFTKSAKARNADFSTSSTDRPLIVQVASNCSEEFALAAEMVTPLSDGIDINCGCPQRWAVQEHYGQLLMLLDVVAARSRCRHDINGKTKATVSLYRFHKNTSKRRSSANCGIRTANGGSWRELSYGSWPNAATTGRASEFGSGETLTRKCGINTLQEAEDTWSFTGVAGIMVAQGLLNNPALFDGHPHTPESCVSKFLDVATKYGTQFSHFQHHVSYMVKDLLPRADRHQINLLGSTAAIIDFLGDRGII</sequence>
<organism evidence="9 10">
    <name type="scientific">Varroa destructor</name>
    <name type="common">Honeybee mite</name>
    <dbReference type="NCBI Taxonomy" id="109461"/>
    <lineage>
        <taxon>Eukaryota</taxon>
        <taxon>Metazoa</taxon>
        <taxon>Ecdysozoa</taxon>
        <taxon>Arthropoda</taxon>
        <taxon>Chelicerata</taxon>
        <taxon>Arachnida</taxon>
        <taxon>Acari</taxon>
        <taxon>Parasitiformes</taxon>
        <taxon>Mesostigmata</taxon>
        <taxon>Gamasina</taxon>
        <taxon>Dermanyssoidea</taxon>
        <taxon>Varroidae</taxon>
        <taxon>Varroa</taxon>
    </lineage>
</organism>
<feature type="active site" description="Proton donor" evidence="6">
    <location>
        <position position="121"/>
    </location>
</feature>
<keyword evidence="10" id="KW-1185">Reference proteome</keyword>
<evidence type="ECO:0000256" key="3">
    <source>
        <dbReference type="ARBA" id="ARBA00022694"/>
    </source>
</evidence>
<dbReference type="SUPFAM" id="SSF51395">
    <property type="entry name" value="FMN-linked oxidoreductases"/>
    <property type="match status" value="1"/>
</dbReference>
<dbReference type="Gene3D" id="3.20.20.70">
    <property type="entry name" value="Aldolase class I"/>
    <property type="match status" value="1"/>
</dbReference>
<dbReference type="EnsemblMetazoa" id="XM_022817143">
    <property type="protein sequence ID" value="XP_022672878"/>
    <property type="gene ID" value="LOC111255310"/>
</dbReference>
<keyword evidence="7" id="KW-0547">Nucleotide-binding</keyword>
<dbReference type="GO" id="GO:0050660">
    <property type="term" value="F:flavin adenine dinucleotide binding"/>
    <property type="evidence" value="ECO:0007669"/>
    <property type="project" value="InterPro"/>
</dbReference>
<evidence type="ECO:0000313" key="9">
    <source>
        <dbReference type="EnsemblMetazoa" id="XP_022672878"/>
    </source>
</evidence>
<evidence type="ECO:0000256" key="4">
    <source>
        <dbReference type="ARBA" id="ARBA00023002"/>
    </source>
</evidence>
<feature type="domain" description="DUS-like FMN-binding" evidence="8">
    <location>
        <begin position="36"/>
        <end position="137"/>
    </location>
</feature>
<evidence type="ECO:0000313" key="10">
    <source>
        <dbReference type="Proteomes" id="UP000594260"/>
    </source>
</evidence>
<keyword evidence="4 5" id="KW-0560">Oxidoreductase</keyword>
<dbReference type="InterPro" id="IPR001269">
    <property type="entry name" value="DUS_fam"/>
</dbReference>
<dbReference type="InterPro" id="IPR013785">
    <property type="entry name" value="Aldolase_TIM"/>
</dbReference>
<comment type="similarity">
    <text evidence="5">Belongs to the dus family.</text>
</comment>
<dbReference type="Proteomes" id="UP000594260">
    <property type="component" value="Unplaced"/>
</dbReference>
<evidence type="ECO:0000256" key="5">
    <source>
        <dbReference type="PIRNR" id="PIRNR006621"/>
    </source>
</evidence>
<dbReference type="Pfam" id="PF01207">
    <property type="entry name" value="Dus"/>
    <property type="match status" value="2"/>
</dbReference>
<dbReference type="GO" id="GO:0017150">
    <property type="term" value="F:tRNA dihydrouridine synthase activity"/>
    <property type="evidence" value="ECO:0007669"/>
    <property type="project" value="InterPro"/>
</dbReference>
<comment type="cofactor">
    <cofactor evidence="5 7">
        <name>FMN</name>
        <dbReference type="ChEBI" id="CHEBI:58210"/>
    </cofactor>
</comment>
<keyword evidence="3 5" id="KW-0819">tRNA processing</keyword>
<dbReference type="InterPro" id="IPR035587">
    <property type="entry name" value="DUS-like_FMN-bd"/>
</dbReference>
<evidence type="ECO:0000256" key="1">
    <source>
        <dbReference type="ARBA" id="ARBA00022630"/>
    </source>
</evidence>
<dbReference type="PANTHER" id="PTHR11082:SF31">
    <property type="entry name" value="TRNA-DIHYDROURIDINE(20A_20B) SYNTHASE [NAD(P)+]-LIKE"/>
    <property type="match status" value="1"/>
</dbReference>
<keyword evidence="2 5" id="KW-0288">FMN</keyword>